<reference evidence="1" key="2">
    <citation type="submission" date="2020-11" db="EMBL/GenBank/DDBJ databases">
        <authorList>
            <person name="McCartney M.A."/>
            <person name="Auch B."/>
            <person name="Kono T."/>
            <person name="Mallez S."/>
            <person name="Becker A."/>
            <person name="Gohl D.M."/>
            <person name="Silverstein K.A.T."/>
            <person name="Koren S."/>
            <person name="Bechman K.B."/>
            <person name="Herman A."/>
            <person name="Abrahante J.E."/>
            <person name="Garbe J."/>
        </authorList>
    </citation>
    <scope>NUCLEOTIDE SEQUENCE</scope>
    <source>
        <strain evidence="1">Duluth1</strain>
        <tissue evidence="1">Whole animal</tissue>
    </source>
</reference>
<organism evidence="1 2">
    <name type="scientific">Dreissena polymorpha</name>
    <name type="common">Zebra mussel</name>
    <name type="synonym">Mytilus polymorpha</name>
    <dbReference type="NCBI Taxonomy" id="45954"/>
    <lineage>
        <taxon>Eukaryota</taxon>
        <taxon>Metazoa</taxon>
        <taxon>Spiralia</taxon>
        <taxon>Lophotrochozoa</taxon>
        <taxon>Mollusca</taxon>
        <taxon>Bivalvia</taxon>
        <taxon>Autobranchia</taxon>
        <taxon>Heteroconchia</taxon>
        <taxon>Euheterodonta</taxon>
        <taxon>Imparidentia</taxon>
        <taxon>Neoheterodontei</taxon>
        <taxon>Myida</taxon>
        <taxon>Dreissenoidea</taxon>
        <taxon>Dreissenidae</taxon>
        <taxon>Dreissena</taxon>
    </lineage>
</organism>
<proteinExistence type="predicted"/>
<comment type="caution">
    <text evidence="1">The sequence shown here is derived from an EMBL/GenBank/DDBJ whole genome shotgun (WGS) entry which is preliminary data.</text>
</comment>
<reference evidence="1" key="1">
    <citation type="journal article" date="2019" name="bioRxiv">
        <title>The Genome of the Zebra Mussel, Dreissena polymorpha: A Resource for Invasive Species Research.</title>
        <authorList>
            <person name="McCartney M.A."/>
            <person name="Auch B."/>
            <person name="Kono T."/>
            <person name="Mallez S."/>
            <person name="Zhang Y."/>
            <person name="Obille A."/>
            <person name="Becker A."/>
            <person name="Abrahante J.E."/>
            <person name="Garbe J."/>
            <person name="Badalamenti J.P."/>
            <person name="Herman A."/>
            <person name="Mangelson H."/>
            <person name="Liachko I."/>
            <person name="Sullivan S."/>
            <person name="Sone E.D."/>
            <person name="Koren S."/>
            <person name="Silverstein K.A.T."/>
            <person name="Beckman K.B."/>
            <person name="Gohl D.M."/>
        </authorList>
    </citation>
    <scope>NUCLEOTIDE SEQUENCE</scope>
    <source>
        <strain evidence="1">Duluth1</strain>
        <tissue evidence="1">Whole animal</tissue>
    </source>
</reference>
<gene>
    <name evidence="1" type="ORF">DPMN_156415</name>
</gene>
<evidence type="ECO:0000313" key="1">
    <source>
        <dbReference type="EMBL" id="KAH3802735.1"/>
    </source>
</evidence>
<sequence length="100" mass="11069">MTLTDRCLRWLRSIAVITGVPVYDSVQSRQFQGFAEHRDAARAGRIDKKPMTHVEGPVIYALLGDTSHAARAGRIDKKPMTHVEGPVIYALLGDTSRGYC</sequence>
<dbReference type="Proteomes" id="UP000828390">
    <property type="component" value="Unassembled WGS sequence"/>
</dbReference>
<name>A0A9D4FPT9_DREPO</name>
<accession>A0A9D4FPT9</accession>
<evidence type="ECO:0000313" key="2">
    <source>
        <dbReference type="Proteomes" id="UP000828390"/>
    </source>
</evidence>
<keyword evidence="2" id="KW-1185">Reference proteome</keyword>
<dbReference type="EMBL" id="JAIWYP010000007">
    <property type="protein sequence ID" value="KAH3802735.1"/>
    <property type="molecule type" value="Genomic_DNA"/>
</dbReference>
<dbReference type="AlphaFoldDB" id="A0A9D4FPT9"/>
<protein>
    <submittedName>
        <fullName evidence="1">Uncharacterized protein</fullName>
    </submittedName>
</protein>